<name>A0A2R5EGT2_9BACL</name>
<comment type="caution">
    <text evidence="1">The sequence shown here is derived from an EMBL/GenBank/DDBJ whole genome shotgun (WGS) entry which is preliminary data.</text>
</comment>
<protein>
    <recommendedName>
        <fullName evidence="3">t-SNARE coiled-coil homology domain-containing protein</fullName>
    </recommendedName>
</protein>
<proteinExistence type="predicted"/>
<keyword evidence="2" id="KW-1185">Reference proteome</keyword>
<dbReference type="Proteomes" id="UP000245202">
    <property type="component" value="Unassembled WGS sequence"/>
</dbReference>
<dbReference type="Gene3D" id="3.90.20.10">
    <property type="match status" value="2"/>
</dbReference>
<dbReference type="SUPFAM" id="SSF57997">
    <property type="entry name" value="Tropomyosin"/>
    <property type="match status" value="1"/>
</dbReference>
<reference evidence="1 2" key="1">
    <citation type="submission" date="2017-08" db="EMBL/GenBank/DDBJ databases">
        <title>Substantial Increase in Enzyme Production by Combined Drug-Resistance Mutations in Paenibacillus agaridevorans.</title>
        <authorList>
            <person name="Tanaka Y."/>
            <person name="Funane K."/>
            <person name="Hosaka T."/>
            <person name="Shiwa Y."/>
            <person name="Fujita N."/>
            <person name="Miyazaki T."/>
            <person name="Yoshikawa H."/>
            <person name="Murakami K."/>
            <person name="Kasahara K."/>
            <person name="Inaoka T."/>
            <person name="Hiraga Y."/>
            <person name="Ochi K."/>
        </authorList>
    </citation>
    <scope>NUCLEOTIDE SEQUENCE [LARGE SCALE GENOMIC DNA]</scope>
    <source>
        <strain evidence="1 2">T-3040</strain>
    </source>
</reference>
<dbReference type="AlphaFoldDB" id="A0A2R5EGT2"/>
<evidence type="ECO:0000313" key="1">
    <source>
        <dbReference type="EMBL" id="GBG05776.1"/>
    </source>
</evidence>
<gene>
    <name evidence="1" type="ORF">PAT3040_00261</name>
</gene>
<evidence type="ECO:0000313" key="2">
    <source>
        <dbReference type="Proteomes" id="UP000245202"/>
    </source>
</evidence>
<dbReference type="EMBL" id="BDQX01000022">
    <property type="protein sequence ID" value="GBG05776.1"/>
    <property type="molecule type" value="Genomic_DNA"/>
</dbReference>
<accession>A0A2R5EGT2</accession>
<organism evidence="1 2">
    <name type="scientific">Paenibacillus agaridevorans</name>
    <dbReference type="NCBI Taxonomy" id="171404"/>
    <lineage>
        <taxon>Bacteria</taxon>
        <taxon>Bacillati</taxon>
        <taxon>Bacillota</taxon>
        <taxon>Bacilli</taxon>
        <taxon>Bacillales</taxon>
        <taxon>Paenibacillaceae</taxon>
        <taxon>Paenibacillus</taxon>
    </lineage>
</organism>
<evidence type="ECO:0008006" key="3">
    <source>
        <dbReference type="Google" id="ProtNLM"/>
    </source>
</evidence>
<sequence length="169" mass="20141">MEVRVMSEQLTRIESLLVTLTEQVMDKFDKVDVRFEAMDQRFEAMDQRFDAMDQRFEAMDQRFEAMDQKFEARFQVMDNRLDELDGEMKHRFQTMDTRFDSVQAQLDRMEEAQAEDILGILQMTDAKLDTVKALCEHTLKEQALLKYELDRLKPSIFSQSNKLFMNDLE</sequence>